<protein>
    <recommendedName>
        <fullName evidence="9">Glyco_hydro_1 domain-containing protein</fullName>
    </recommendedName>
</protein>
<dbReference type="Proteomes" id="UP000215902">
    <property type="component" value="Unassembled WGS sequence"/>
</dbReference>
<evidence type="ECO:0000256" key="6">
    <source>
        <dbReference type="SAM" id="SignalP"/>
    </source>
</evidence>
<evidence type="ECO:0000256" key="4">
    <source>
        <dbReference type="RuleBase" id="RU003690"/>
    </source>
</evidence>
<evidence type="ECO:0000313" key="8">
    <source>
        <dbReference type="Proteomes" id="UP000215902"/>
    </source>
</evidence>
<evidence type="ECO:0000313" key="7">
    <source>
        <dbReference type="EMBL" id="PAA46689.1"/>
    </source>
</evidence>
<dbReference type="GO" id="GO:0008422">
    <property type="term" value="F:beta-glucosidase activity"/>
    <property type="evidence" value="ECO:0007669"/>
    <property type="project" value="TreeGrafter"/>
</dbReference>
<name>A0A267DDN1_9PLAT</name>
<keyword evidence="6" id="KW-0732">Signal</keyword>
<accession>A0A267DDN1</accession>
<dbReference type="Gene3D" id="3.20.20.80">
    <property type="entry name" value="Glycosidases"/>
    <property type="match status" value="1"/>
</dbReference>
<dbReference type="STRING" id="282301.A0A267DDN1"/>
<keyword evidence="3" id="KW-0326">Glycosidase</keyword>
<dbReference type="Pfam" id="PF00232">
    <property type="entry name" value="Glyco_hydro_1"/>
    <property type="match status" value="1"/>
</dbReference>
<comment type="similarity">
    <text evidence="1 4">Belongs to the glycosyl hydrolase 1 family.</text>
</comment>
<gene>
    <name evidence="7" type="ORF">BOX15_Mlig019828g3</name>
</gene>
<dbReference type="InterPro" id="IPR033132">
    <property type="entry name" value="GH_1_N_CS"/>
</dbReference>
<feature type="chain" id="PRO_5013148178" description="Glyco_hydro_1 domain-containing protein" evidence="6">
    <location>
        <begin position="27"/>
        <end position="430"/>
    </location>
</feature>
<keyword evidence="8" id="KW-1185">Reference proteome</keyword>
<feature type="signal peptide" evidence="6">
    <location>
        <begin position="1"/>
        <end position="26"/>
    </location>
</feature>
<dbReference type="AlphaFoldDB" id="A0A267DDN1"/>
<evidence type="ECO:0000256" key="2">
    <source>
        <dbReference type="ARBA" id="ARBA00022801"/>
    </source>
</evidence>
<dbReference type="EMBL" id="NIVC01004738">
    <property type="protein sequence ID" value="PAA46689.1"/>
    <property type="molecule type" value="Genomic_DNA"/>
</dbReference>
<dbReference type="GO" id="GO:0005975">
    <property type="term" value="P:carbohydrate metabolic process"/>
    <property type="evidence" value="ECO:0007669"/>
    <property type="project" value="InterPro"/>
</dbReference>
<dbReference type="InterPro" id="IPR001360">
    <property type="entry name" value="Glyco_hydro_1"/>
</dbReference>
<dbReference type="PROSITE" id="PS00653">
    <property type="entry name" value="GLYCOSYL_HYDROL_F1_2"/>
    <property type="match status" value="1"/>
</dbReference>
<feature type="compositionally biased region" description="Polar residues" evidence="5">
    <location>
        <begin position="404"/>
        <end position="430"/>
    </location>
</feature>
<dbReference type="PANTHER" id="PTHR10353:SF36">
    <property type="entry name" value="LP05116P"/>
    <property type="match status" value="1"/>
</dbReference>
<organism evidence="7 8">
    <name type="scientific">Macrostomum lignano</name>
    <dbReference type="NCBI Taxonomy" id="282301"/>
    <lineage>
        <taxon>Eukaryota</taxon>
        <taxon>Metazoa</taxon>
        <taxon>Spiralia</taxon>
        <taxon>Lophotrochozoa</taxon>
        <taxon>Platyhelminthes</taxon>
        <taxon>Rhabditophora</taxon>
        <taxon>Macrostomorpha</taxon>
        <taxon>Macrostomida</taxon>
        <taxon>Macrostomidae</taxon>
        <taxon>Macrostomum</taxon>
    </lineage>
</organism>
<evidence type="ECO:0000256" key="5">
    <source>
        <dbReference type="SAM" id="MobiDB-lite"/>
    </source>
</evidence>
<proteinExistence type="inferred from homology"/>
<dbReference type="InterPro" id="IPR017853">
    <property type="entry name" value="GH"/>
</dbReference>
<sequence>MTLQMPLVAAISLTLLLTSMSRQCTAQEFIWGTATSSYQIEGAWDVDGKGMSIWDEFVRRNGTTIKDNSTGDIACRSYEKYKEDVQLLKQLGVNGYRFSISWPRVLPNGTLAGGINEKGIQYYVNLVDELLANGIQPMATLYHWDLPLTLQNEFEGWESEQIIPHFVDYAKLMFEKLGDKVKWWITFNEPWVFNVVGNGEGRHAPGKKELKTTLYIVGHNLLRAHAKAYRIYEKDFKPRRAKLASRSMAPTSCRRTRPANWTRKPLRDGVHVWLVLRPGVLRRLPEEMKTRIGNKSAAAGLPKSRLPEFTADEKAELKGSSDFFGLNYYTSSIAEHKILSNDGGYYDDQDLVSSLDPSWPGSGSIWLKVTPFGIREGIKWLSERYDNPPLWSRRTEFLTMTGPPVTNTGLTSTESTSATLRRPRTSSSAT</sequence>
<evidence type="ECO:0008006" key="9">
    <source>
        <dbReference type="Google" id="ProtNLM"/>
    </source>
</evidence>
<evidence type="ECO:0000256" key="1">
    <source>
        <dbReference type="ARBA" id="ARBA00010838"/>
    </source>
</evidence>
<comment type="caution">
    <text evidence="7">The sequence shown here is derived from an EMBL/GenBank/DDBJ whole genome shotgun (WGS) entry which is preliminary data.</text>
</comment>
<feature type="region of interest" description="Disordered" evidence="5">
    <location>
        <begin position="402"/>
        <end position="430"/>
    </location>
</feature>
<dbReference type="OrthoDB" id="65569at2759"/>
<dbReference type="PANTHER" id="PTHR10353">
    <property type="entry name" value="GLYCOSYL HYDROLASE"/>
    <property type="match status" value="1"/>
</dbReference>
<keyword evidence="2" id="KW-0378">Hydrolase</keyword>
<reference evidence="7 8" key="1">
    <citation type="submission" date="2017-06" db="EMBL/GenBank/DDBJ databases">
        <title>A platform for efficient transgenesis in Macrostomum lignano, a flatworm model organism for stem cell research.</title>
        <authorList>
            <person name="Berezikov E."/>
        </authorList>
    </citation>
    <scope>NUCLEOTIDE SEQUENCE [LARGE SCALE GENOMIC DNA]</scope>
    <source>
        <strain evidence="7">DV1</strain>
        <tissue evidence="7">Whole organism</tissue>
    </source>
</reference>
<dbReference type="SUPFAM" id="SSF51445">
    <property type="entry name" value="(Trans)glycosidases"/>
    <property type="match status" value="1"/>
</dbReference>
<evidence type="ECO:0000256" key="3">
    <source>
        <dbReference type="ARBA" id="ARBA00023295"/>
    </source>
</evidence>